<evidence type="ECO:0000313" key="2">
    <source>
        <dbReference type="EMBL" id="SCX28088.1"/>
    </source>
</evidence>
<proteinExistence type="predicted"/>
<dbReference type="AlphaFoldDB" id="A0A1G4WSI3"/>
<gene>
    <name evidence="2" type="ORF">SAMN02799620_04519</name>
</gene>
<evidence type="ECO:0000313" key="3">
    <source>
        <dbReference type="Proteomes" id="UP000199707"/>
    </source>
</evidence>
<name>A0A1G4WSI3_9MYCO</name>
<feature type="transmembrane region" description="Helical" evidence="1">
    <location>
        <begin position="12"/>
        <end position="31"/>
    </location>
</feature>
<dbReference type="Proteomes" id="UP000199707">
    <property type="component" value="Unassembled WGS sequence"/>
</dbReference>
<organism evidence="2 3">
    <name type="scientific">Mycolicibacterium fluoranthenivorans</name>
    <dbReference type="NCBI Taxonomy" id="258505"/>
    <lineage>
        <taxon>Bacteria</taxon>
        <taxon>Bacillati</taxon>
        <taxon>Actinomycetota</taxon>
        <taxon>Actinomycetes</taxon>
        <taxon>Mycobacteriales</taxon>
        <taxon>Mycobacteriaceae</taxon>
        <taxon>Mycolicibacterium</taxon>
    </lineage>
</organism>
<sequence length="171" mass="17801">MPEDTLSVTHRIWIQVVAASALAISLALGTAPSANSYPVSASPVPLSQIYRGCDFTPYPHVAPTGYGYGAVEFSRTSGIISARVSFAGGQPNTRYLVRLIEIPRYSGGGCSEGDPGTTTVPLYTDNGGVGIVEITSKVVGGASAAWVLVDLPSERSQTSAEFYTTDILVAA</sequence>
<keyword evidence="1" id="KW-0472">Membrane</keyword>
<protein>
    <submittedName>
        <fullName evidence="2">Uncharacterized protein</fullName>
    </submittedName>
</protein>
<accession>A0A1G4WSI3</accession>
<reference evidence="3" key="1">
    <citation type="submission" date="2016-10" db="EMBL/GenBank/DDBJ databases">
        <authorList>
            <person name="Varghese N."/>
            <person name="Submissions S."/>
        </authorList>
    </citation>
    <scope>NUCLEOTIDE SEQUENCE [LARGE SCALE GENOMIC DNA]</scope>
    <source>
        <strain evidence="3">UNC267MFSha1.1M11</strain>
    </source>
</reference>
<keyword evidence="1" id="KW-1133">Transmembrane helix</keyword>
<evidence type="ECO:0000256" key="1">
    <source>
        <dbReference type="SAM" id="Phobius"/>
    </source>
</evidence>
<dbReference type="EMBL" id="FMUB01000009">
    <property type="protein sequence ID" value="SCX28088.1"/>
    <property type="molecule type" value="Genomic_DNA"/>
</dbReference>
<keyword evidence="1" id="KW-0812">Transmembrane</keyword>